<keyword evidence="2" id="KW-1185">Reference proteome</keyword>
<name>A0A364N2I9_STELY</name>
<gene>
    <name evidence="1" type="ORF">DDE83_005228</name>
</gene>
<dbReference type="AlphaFoldDB" id="A0A364N2I9"/>
<evidence type="ECO:0000313" key="1">
    <source>
        <dbReference type="EMBL" id="RAR10013.1"/>
    </source>
</evidence>
<sequence length="171" mass="19523">MNAADNGRWVEFPREIFNAFYCCIAFSHHAYQWATILIVKVAQVEKEVDIPVELVEPWVWMQRHFGCASEAGNDTSNVVLKFDTEANYTYMINTGMSPEAQSGEEAFARIFYDVEMIGVRIYRDMVHAIVDFSRGDTAACAKQVARVTSELRVIMGTYMDNMHDKESCAIR</sequence>
<proteinExistence type="predicted"/>
<reference evidence="2" key="1">
    <citation type="submission" date="2018-05" db="EMBL/GenBank/DDBJ databases">
        <title>Draft genome sequence of Stemphylium lycopersici strain CIDEFI 213.</title>
        <authorList>
            <person name="Medina R."/>
            <person name="Franco M.E.E."/>
            <person name="Lucentini C.G."/>
            <person name="Saparrat M.C.N."/>
            <person name="Balatti P.A."/>
        </authorList>
    </citation>
    <scope>NUCLEOTIDE SEQUENCE [LARGE SCALE GENOMIC DNA]</scope>
    <source>
        <strain evidence="2">CIDEFI 213</strain>
    </source>
</reference>
<comment type="caution">
    <text evidence="1">The sequence shown here is derived from an EMBL/GenBank/DDBJ whole genome shotgun (WGS) entry which is preliminary data.</text>
</comment>
<evidence type="ECO:0000313" key="2">
    <source>
        <dbReference type="Proteomes" id="UP000249619"/>
    </source>
</evidence>
<dbReference type="GO" id="GO:0046872">
    <property type="term" value="F:metal ion binding"/>
    <property type="evidence" value="ECO:0007669"/>
    <property type="project" value="InterPro"/>
</dbReference>
<dbReference type="EMBL" id="QGDH01000069">
    <property type="protein sequence ID" value="RAR10013.1"/>
    <property type="molecule type" value="Genomic_DNA"/>
</dbReference>
<dbReference type="Proteomes" id="UP000249619">
    <property type="component" value="Unassembled WGS sequence"/>
</dbReference>
<organism evidence="1 2">
    <name type="scientific">Stemphylium lycopersici</name>
    <name type="common">Tomato gray leaf spot disease fungus</name>
    <name type="synonym">Thyrospora lycopersici</name>
    <dbReference type="NCBI Taxonomy" id="183478"/>
    <lineage>
        <taxon>Eukaryota</taxon>
        <taxon>Fungi</taxon>
        <taxon>Dikarya</taxon>
        <taxon>Ascomycota</taxon>
        <taxon>Pezizomycotina</taxon>
        <taxon>Dothideomycetes</taxon>
        <taxon>Pleosporomycetidae</taxon>
        <taxon>Pleosporales</taxon>
        <taxon>Pleosporineae</taxon>
        <taxon>Pleosporaceae</taxon>
        <taxon>Stemphylium</taxon>
    </lineage>
</organism>
<dbReference type="InterPro" id="IPR037217">
    <property type="entry name" value="Trp/Indoleamine_2_3_dOase-like"/>
</dbReference>
<dbReference type="SUPFAM" id="SSF140959">
    <property type="entry name" value="Indolic compounds 2,3-dioxygenase-like"/>
    <property type="match status" value="1"/>
</dbReference>
<protein>
    <submittedName>
        <fullName evidence="1">15-hydroxyprostaglandin dehydrogenase (Nad(+))</fullName>
    </submittedName>
</protein>
<accession>A0A364N2I9</accession>
<dbReference type="GO" id="GO:0019441">
    <property type="term" value="P:L-tryptophan catabolic process to kynurenine"/>
    <property type="evidence" value="ECO:0007669"/>
    <property type="project" value="InterPro"/>
</dbReference>
<dbReference type="STRING" id="183478.A0A364N2I9"/>
<dbReference type="GO" id="GO:0020037">
    <property type="term" value="F:heme binding"/>
    <property type="evidence" value="ECO:0007669"/>
    <property type="project" value="InterPro"/>
</dbReference>